<protein>
    <submittedName>
        <fullName evidence="2">Uncharacterized protein</fullName>
    </submittedName>
</protein>
<feature type="compositionally biased region" description="Basic residues" evidence="1">
    <location>
        <begin position="22"/>
        <end position="42"/>
    </location>
</feature>
<feature type="region of interest" description="Disordered" evidence="1">
    <location>
        <begin position="16"/>
        <end position="44"/>
    </location>
</feature>
<dbReference type="EMBL" id="HBKQ01011801">
    <property type="protein sequence ID" value="CAE2220067.1"/>
    <property type="molecule type" value="Transcribed_RNA"/>
</dbReference>
<proteinExistence type="predicted"/>
<dbReference type="AlphaFoldDB" id="A0A7S4I6H1"/>
<organism evidence="2">
    <name type="scientific">Odontella aurita</name>
    <dbReference type="NCBI Taxonomy" id="265563"/>
    <lineage>
        <taxon>Eukaryota</taxon>
        <taxon>Sar</taxon>
        <taxon>Stramenopiles</taxon>
        <taxon>Ochrophyta</taxon>
        <taxon>Bacillariophyta</taxon>
        <taxon>Mediophyceae</taxon>
        <taxon>Biddulphiophycidae</taxon>
        <taxon>Eupodiscales</taxon>
        <taxon>Odontellaceae</taxon>
        <taxon>Odontella</taxon>
    </lineage>
</organism>
<name>A0A7S4I6H1_9STRA</name>
<gene>
    <name evidence="2" type="ORF">OAUR00152_LOCUS7987</name>
</gene>
<accession>A0A7S4I6H1</accession>
<reference evidence="2" key="1">
    <citation type="submission" date="2021-01" db="EMBL/GenBank/DDBJ databases">
        <authorList>
            <person name="Corre E."/>
            <person name="Pelletier E."/>
            <person name="Niang G."/>
            <person name="Scheremetjew M."/>
            <person name="Finn R."/>
            <person name="Kale V."/>
            <person name="Holt S."/>
            <person name="Cochrane G."/>
            <person name="Meng A."/>
            <person name="Brown T."/>
            <person name="Cohen L."/>
        </authorList>
    </citation>
    <scope>NUCLEOTIDE SEQUENCE</scope>
    <source>
        <strain evidence="2">Isolate 1302-5</strain>
    </source>
</reference>
<evidence type="ECO:0000256" key="1">
    <source>
        <dbReference type="SAM" id="MobiDB-lite"/>
    </source>
</evidence>
<evidence type="ECO:0000313" key="2">
    <source>
        <dbReference type="EMBL" id="CAE2220067.1"/>
    </source>
</evidence>
<sequence>MPPVLEKIGAKTFPSIASKKSIPQHRRQGSPTKKMPKNHKQVSAKGCVSTLSPDGEVVRQPANLSRLPRNLHLLLGVPVLLELVDVRDDIEGEGVCENLVIGHVLLAVHDSLGLVPKLVHTGLARTGRGLVCLKCALFTHVPAREKRMGS</sequence>